<proteinExistence type="predicted"/>
<evidence type="ECO:0000313" key="2">
    <source>
        <dbReference type="EMBL" id="BFF92387.1"/>
    </source>
</evidence>
<feature type="signal peptide" evidence="1">
    <location>
        <begin position="1"/>
        <end position="22"/>
    </location>
</feature>
<evidence type="ECO:0000256" key="1">
    <source>
        <dbReference type="SAM" id="SignalP"/>
    </source>
</evidence>
<organism evidence="2 3">
    <name type="scientific">Drosophila madeirensis</name>
    <name type="common">Fruit fly</name>
    <dbReference type="NCBI Taxonomy" id="30013"/>
    <lineage>
        <taxon>Eukaryota</taxon>
        <taxon>Metazoa</taxon>
        <taxon>Ecdysozoa</taxon>
        <taxon>Arthropoda</taxon>
        <taxon>Hexapoda</taxon>
        <taxon>Insecta</taxon>
        <taxon>Pterygota</taxon>
        <taxon>Neoptera</taxon>
        <taxon>Endopterygota</taxon>
        <taxon>Diptera</taxon>
        <taxon>Brachycera</taxon>
        <taxon>Muscomorpha</taxon>
        <taxon>Ephydroidea</taxon>
        <taxon>Drosophilidae</taxon>
        <taxon>Drosophila</taxon>
        <taxon>Sophophora</taxon>
    </lineage>
</organism>
<evidence type="ECO:0000313" key="3">
    <source>
        <dbReference type="Proteomes" id="UP001500889"/>
    </source>
</evidence>
<dbReference type="EMBL" id="AP029263">
    <property type="protein sequence ID" value="BFF92387.1"/>
    <property type="molecule type" value="Genomic_DNA"/>
</dbReference>
<feature type="chain" id="PRO_5043336442" evidence="1">
    <location>
        <begin position="23"/>
        <end position="167"/>
    </location>
</feature>
<keyword evidence="3" id="KW-1185">Reference proteome</keyword>
<accession>A0AAU9F9M1</accession>
<gene>
    <name evidence="2" type="ORF">DMAD_10457</name>
</gene>
<name>A0AAU9F9M1_DROMD</name>
<sequence>MKLYVTILFGVLLTTLFHNAIAIVDSDVIQLKILFERARETYINDRVDPETIADVDTAVQICLGAQQSPIRVTVRTVLRELLTLCHQKESPKYIIIPDYPRTTTPTTTPAPSTRGWAQVGIEDLINRLESRLHRIRRKLGLSRTGQIPKPVPGLCIIAQLLESFLLH</sequence>
<reference evidence="2 3" key="1">
    <citation type="submission" date="2024-02" db="EMBL/GenBank/DDBJ databases">
        <title>A chromosome-level genome assembly of Drosophila madeirensis, a fruit fly species endemic to Madeira island.</title>
        <authorList>
            <person name="Tomihara K."/>
            <person name="Llopart A."/>
            <person name="Yamamoto D."/>
        </authorList>
    </citation>
    <scope>NUCLEOTIDE SEQUENCE [LARGE SCALE GENOMIC DNA]</scope>
    <source>
        <strain evidence="2 3">RF1</strain>
    </source>
</reference>
<dbReference type="Proteomes" id="UP001500889">
    <property type="component" value="Chromosome O"/>
</dbReference>
<keyword evidence="1" id="KW-0732">Signal</keyword>
<protein>
    <submittedName>
        <fullName evidence="2">Uncharacterized protein</fullName>
    </submittedName>
</protein>
<dbReference type="AlphaFoldDB" id="A0AAU9F9M1"/>